<keyword evidence="1" id="KW-0812">Transmembrane</keyword>
<evidence type="ECO:0000259" key="2">
    <source>
        <dbReference type="Pfam" id="PF13400"/>
    </source>
</evidence>
<keyword evidence="1" id="KW-0472">Membrane</keyword>
<dbReference type="Pfam" id="PF13400">
    <property type="entry name" value="Tad"/>
    <property type="match status" value="1"/>
</dbReference>
<evidence type="ECO:0000313" key="3">
    <source>
        <dbReference type="EMBL" id="SFR06969.1"/>
    </source>
</evidence>
<feature type="transmembrane region" description="Helical" evidence="1">
    <location>
        <begin position="12"/>
        <end position="31"/>
    </location>
</feature>
<dbReference type="EMBL" id="FOYM01000014">
    <property type="protein sequence ID" value="SFR06969.1"/>
    <property type="molecule type" value="Genomic_DNA"/>
</dbReference>
<organism evidence="3 4">
    <name type="scientific">Desulfoscipio geothermicus DSM 3669</name>
    <dbReference type="NCBI Taxonomy" id="1121426"/>
    <lineage>
        <taxon>Bacteria</taxon>
        <taxon>Bacillati</taxon>
        <taxon>Bacillota</taxon>
        <taxon>Clostridia</taxon>
        <taxon>Eubacteriales</taxon>
        <taxon>Desulfallaceae</taxon>
        <taxon>Desulfoscipio</taxon>
    </lineage>
</organism>
<feature type="domain" description="Putative Flp pilus-assembly TadG-like N-terminal" evidence="2">
    <location>
        <begin position="10"/>
        <end position="56"/>
    </location>
</feature>
<dbReference type="RefSeq" id="WP_092483434.1">
    <property type="nucleotide sequence ID" value="NZ_FOYM01000014.1"/>
</dbReference>
<dbReference type="AlphaFoldDB" id="A0A1I6DNF4"/>
<protein>
    <submittedName>
        <fullName evidence="3">Putative Flp pilus-assembly TadE/G-like</fullName>
    </submittedName>
</protein>
<dbReference type="OrthoDB" id="2112885at2"/>
<reference evidence="4" key="1">
    <citation type="submission" date="2016-10" db="EMBL/GenBank/DDBJ databases">
        <authorList>
            <person name="Varghese N."/>
            <person name="Submissions S."/>
        </authorList>
    </citation>
    <scope>NUCLEOTIDE SEQUENCE [LARGE SCALE GENOMIC DNA]</scope>
    <source>
        <strain evidence="4">DSM 3669</strain>
    </source>
</reference>
<dbReference type="InterPro" id="IPR028087">
    <property type="entry name" value="Tad_N"/>
</dbReference>
<sequence>MNHIINNQRGSLVLWAAIAIPLLLILAALMLDTGRFLIARAQLQTLVDASSLAGAMTAEVIPEKEVQTVTDDAGNPIGIEEKITGYHIEIDTEKAKEAALKTALLNGSPSFWANQGGYFTLDETPDAEKAGWEGYPVGEDSYYTRARVWMKPGFFAPVLRSFSDSNHVPIYIDSTSRAFFVNPTE</sequence>
<accession>A0A1I6DNF4</accession>
<gene>
    <name evidence="3" type="ORF">SAMN05660706_11416</name>
</gene>
<dbReference type="STRING" id="39060.SAMN05660706_11416"/>
<name>A0A1I6DNF4_9FIRM</name>
<dbReference type="Proteomes" id="UP000199584">
    <property type="component" value="Unassembled WGS sequence"/>
</dbReference>
<evidence type="ECO:0000313" key="4">
    <source>
        <dbReference type="Proteomes" id="UP000199584"/>
    </source>
</evidence>
<keyword evidence="1" id="KW-1133">Transmembrane helix</keyword>
<keyword evidence="4" id="KW-1185">Reference proteome</keyword>
<evidence type="ECO:0000256" key="1">
    <source>
        <dbReference type="SAM" id="Phobius"/>
    </source>
</evidence>
<proteinExistence type="predicted"/>